<feature type="non-terminal residue" evidence="2">
    <location>
        <position position="481"/>
    </location>
</feature>
<feature type="compositionally biased region" description="Basic residues" evidence="1">
    <location>
        <begin position="13"/>
        <end position="22"/>
    </location>
</feature>
<feature type="compositionally biased region" description="Gly residues" evidence="1">
    <location>
        <begin position="64"/>
        <end position="78"/>
    </location>
</feature>
<dbReference type="GO" id="GO:0004177">
    <property type="term" value="F:aminopeptidase activity"/>
    <property type="evidence" value="ECO:0007669"/>
    <property type="project" value="UniProtKB-KW"/>
</dbReference>
<keyword evidence="2" id="KW-0031">Aminopeptidase</keyword>
<feature type="compositionally biased region" description="Basic residues" evidence="1">
    <location>
        <begin position="175"/>
        <end position="188"/>
    </location>
</feature>
<dbReference type="EMBL" id="CADCTW010000001">
    <property type="protein sequence ID" value="CAA9295374.1"/>
    <property type="molecule type" value="Genomic_DNA"/>
</dbReference>
<feature type="non-terminal residue" evidence="2">
    <location>
        <position position="1"/>
    </location>
</feature>
<feature type="region of interest" description="Disordered" evidence="1">
    <location>
        <begin position="459"/>
        <end position="481"/>
    </location>
</feature>
<proteinExistence type="predicted"/>
<keyword evidence="2" id="KW-0378">Hydrolase</keyword>
<feature type="region of interest" description="Disordered" evidence="1">
    <location>
        <begin position="1"/>
        <end position="83"/>
    </location>
</feature>
<feature type="compositionally biased region" description="Basic and acidic residues" evidence="1">
    <location>
        <begin position="1"/>
        <end position="12"/>
    </location>
</feature>
<feature type="region of interest" description="Disordered" evidence="1">
    <location>
        <begin position="117"/>
        <end position="379"/>
    </location>
</feature>
<sequence>ALSPGDFRDPHRPLARSRHAPRRLGAGADPPAHAAGHARPRAAAGAHGADARHRGRGRAHPPDRGGGVGRAGGGGHPAAGGLWDAPHAQRHRVADARHRRGAAVALRRVPAHLAAVRRLPGGEVRERGDPRQPAEPHPHAHQRGERGRHPARADRCQPLHADHRALRLARERRDGRHQRRARGQRRRLRDGGGAGGGARPHAAPLRREHRVRGAGRGRAGAAGGRDPGAPRRRQRVADHGGAQQRHHRQHARPDRRVGQHHGARLRARHPPHRLAGRAAPLPVQRRRAGHPFAPARALRGPGRGPVHQRPGHPHDLPPGPLRPRRRPDSVLPGGLPGRAPHRDVRGLHAPAPERARGERHPLRRHAGPGGLSLRRQDDVAERRRAGLAGLGPGRAGLGDRGWRGVAQHGAALEGGGRAGPGRLQGVLARPHGGQLDALALRGQRHRGHPGERHHRQLLLRRGGGGPRGAREHRRLPGSRAV</sequence>
<feature type="compositionally biased region" description="Basic residues" evidence="1">
    <location>
        <begin position="258"/>
        <end position="275"/>
    </location>
</feature>
<feature type="compositionally biased region" description="Basic and acidic residues" evidence="1">
    <location>
        <begin position="123"/>
        <end position="174"/>
    </location>
</feature>
<organism evidence="2">
    <name type="scientific">uncultured Gemmatimonadota bacterium</name>
    <dbReference type="NCBI Taxonomy" id="203437"/>
    <lineage>
        <taxon>Bacteria</taxon>
        <taxon>Pseudomonadati</taxon>
        <taxon>Gemmatimonadota</taxon>
        <taxon>environmental samples</taxon>
    </lineage>
</organism>
<keyword evidence="2" id="KW-0645">Protease</keyword>
<evidence type="ECO:0000256" key="1">
    <source>
        <dbReference type="SAM" id="MobiDB-lite"/>
    </source>
</evidence>
<feature type="compositionally biased region" description="Low complexity" evidence="1">
    <location>
        <begin position="25"/>
        <end position="48"/>
    </location>
</feature>
<evidence type="ECO:0000313" key="2">
    <source>
        <dbReference type="EMBL" id="CAA9295374.1"/>
    </source>
</evidence>
<name>A0A6J4K541_9BACT</name>
<feature type="compositionally biased region" description="Basic and acidic residues" evidence="1">
    <location>
        <begin position="340"/>
        <end position="360"/>
    </location>
</feature>
<dbReference type="AlphaFoldDB" id="A0A6J4K541"/>
<feature type="compositionally biased region" description="Gly residues" evidence="1">
    <location>
        <begin position="216"/>
        <end position="226"/>
    </location>
</feature>
<reference evidence="2" key="1">
    <citation type="submission" date="2020-02" db="EMBL/GenBank/DDBJ databases">
        <authorList>
            <person name="Meier V. D."/>
        </authorList>
    </citation>
    <scope>NUCLEOTIDE SEQUENCE</scope>
    <source>
        <strain evidence="2">AVDCRST_MAG68</strain>
    </source>
</reference>
<gene>
    <name evidence="2" type="ORF">AVDCRST_MAG68-1818</name>
</gene>
<feature type="compositionally biased region" description="Basic residues" evidence="1">
    <location>
        <begin position="470"/>
        <end position="481"/>
    </location>
</feature>
<accession>A0A6J4K541</accession>
<protein>
    <submittedName>
        <fullName evidence="2">Leucine aminopeptidase-related protein</fullName>
    </submittedName>
</protein>